<sequence length="240" mass="25451">MERPRPPHALPAPTSAEVAAPVALSWLREKVSAPGAERKDVDALLAGLERPLADDESPRERADFLLSLLNSRHLCSMKGRKGRSVQAAAVGGLMELGHPYALEIPPEALDRVDREAFAAQGRGERDIPVLGILLSILGAVPTLVFLPLGLVLVVSVALALFGGAVESRGLQKAGVGLMGLLSAGLFLLGGVLILEDLRSHNDLYDGLTKMLGLFALGPALFLGLGAFLLRHPAWRAEEED</sequence>
<feature type="transmembrane region" description="Helical" evidence="1">
    <location>
        <begin position="206"/>
        <end position="229"/>
    </location>
</feature>
<feature type="transmembrane region" description="Helical" evidence="1">
    <location>
        <begin position="173"/>
        <end position="194"/>
    </location>
</feature>
<keyword evidence="1" id="KW-1133">Transmembrane helix</keyword>
<evidence type="ECO:0000313" key="2">
    <source>
        <dbReference type="EMBL" id="SET97496.1"/>
    </source>
</evidence>
<protein>
    <submittedName>
        <fullName evidence="2">Uncharacterized protein</fullName>
    </submittedName>
</protein>
<evidence type="ECO:0000256" key="1">
    <source>
        <dbReference type="SAM" id="Phobius"/>
    </source>
</evidence>
<dbReference type="EMBL" id="FOIJ01000006">
    <property type="protein sequence ID" value="SET97496.1"/>
    <property type="molecule type" value="Genomic_DNA"/>
</dbReference>
<keyword evidence="3" id="KW-1185">Reference proteome</keyword>
<accession>A0A1I0IKL4</accession>
<dbReference type="Proteomes" id="UP000199181">
    <property type="component" value="Unassembled WGS sequence"/>
</dbReference>
<feature type="transmembrane region" description="Helical" evidence="1">
    <location>
        <begin position="132"/>
        <end position="161"/>
    </location>
</feature>
<organism evidence="2 3">
    <name type="scientific">Stigmatella erecta</name>
    <dbReference type="NCBI Taxonomy" id="83460"/>
    <lineage>
        <taxon>Bacteria</taxon>
        <taxon>Pseudomonadati</taxon>
        <taxon>Myxococcota</taxon>
        <taxon>Myxococcia</taxon>
        <taxon>Myxococcales</taxon>
        <taxon>Cystobacterineae</taxon>
        <taxon>Archangiaceae</taxon>
        <taxon>Stigmatella</taxon>
    </lineage>
</organism>
<keyword evidence="1" id="KW-0472">Membrane</keyword>
<dbReference type="RefSeq" id="WP_093520251.1">
    <property type="nucleotide sequence ID" value="NZ_FOIJ01000006.1"/>
</dbReference>
<evidence type="ECO:0000313" key="3">
    <source>
        <dbReference type="Proteomes" id="UP000199181"/>
    </source>
</evidence>
<proteinExistence type="predicted"/>
<keyword evidence="1" id="KW-0812">Transmembrane</keyword>
<reference evidence="3" key="1">
    <citation type="submission" date="2016-10" db="EMBL/GenBank/DDBJ databases">
        <authorList>
            <person name="Varghese N."/>
            <person name="Submissions S."/>
        </authorList>
    </citation>
    <scope>NUCLEOTIDE SEQUENCE [LARGE SCALE GENOMIC DNA]</scope>
    <source>
        <strain evidence="3">DSM 16858</strain>
    </source>
</reference>
<gene>
    <name evidence="2" type="ORF">SAMN05443639_106120</name>
</gene>
<dbReference type="AlphaFoldDB" id="A0A1I0IKL4"/>
<name>A0A1I0IKL4_9BACT</name>